<dbReference type="InterPro" id="IPR036177">
    <property type="entry name" value="Peptidase_M55_sf"/>
</dbReference>
<dbReference type="GO" id="GO:0046872">
    <property type="term" value="F:metal ion binding"/>
    <property type="evidence" value="ECO:0007669"/>
    <property type="project" value="UniProtKB-KW"/>
</dbReference>
<feature type="binding site" evidence="2">
    <location>
        <position position="8"/>
    </location>
    <ligand>
        <name>Zn(2+)</name>
        <dbReference type="ChEBI" id="CHEBI:29105"/>
        <label>1</label>
    </ligand>
</feature>
<dbReference type="EMBL" id="FNQE01000007">
    <property type="protein sequence ID" value="SDY78623.1"/>
    <property type="molecule type" value="Genomic_DNA"/>
</dbReference>
<evidence type="ECO:0000313" key="3">
    <source>
        <dbReference type="EMBL" id="SDY78623.1"/>
    </source>
</evidence>
<evidence type="ECO:0000256" key="1">
    <source>
        <dbReference type="PIRSR" id="PIRSR015853-1"/>
    </source>
</evidence>
<feature type="active site" description="Nucleophile" evidence="1">
    <location>
        <position position="116"/>
    </location>
</feature>
<dbReference type="Proteomes" id="UP000198625">
    <property type="component" value="Unassembled WGS sequence"/>
</dbReference>
<keyword evidence="2" id="KW-0862">Zinc</keyword>
<sequence length="273" mass="30494">MKIFISVDMEGIWGVVSPAHINSGTKEYERMRRLMTKEANIVIEEAFNNGATEVIVNDSHDNMDNLLIEELDPRAQLISGSPKPLSMMQGIDNTFDGIIYIGYHSRCGTPNGVFNHTYMGSTISSIAINRKEMGECGINAGVGGYFGVPILAIAGDDLLAEQALEEIGAVETIAVKKALGRYTAHNLSYNDLKKTYSEKLKKAFSNIKDYPIIKYKDNIIMDIEFFTEVKAENVMLLPEAKRINERTIRIESDDYLELFMKFRACMTLAGAIK</sequence>
<dbReference type="Gene3D" id="3.30.1360.130">
    <property type="entry name" value="Dipeptide transport protein"/>
    <property type="match status" value="1"/>
</dbReference>
<feature type="binding site" evidence="2">
    <location>
        <position position="104"/>
    </location>
    <ligand>
        <name>Zn(2+)</name>
        <dbReference type="ChEBI" id="CHEBI:29105"/>
        <label>2</label>
    </ligand>
</feature>
<protein>
    <submittedName>
        <fullName evidence="3">D-amino peptidase</fullName>
    </submittedName>
</protein>
<feature type="binding site" evidence="2">
    <location>
        <position position="60"/>
    </location>
    <ligand>
        <name>Zn(2+)</name>
        <dbReference type="ChEBI" id="CHEBI:29105"/>
        <label>2</label>
    </ligand>
</feature>
<dbReference type="InterPro" id="IPR007035">
    <property type="entry name" value="Peptidase_M55"/>
</dbReference>
<dbReference type="OrthoDB" id="9785420at2"/>
<feature type="binding site" evidence="2">
    <location>
        <position position="10"/>
    </location>
    <ligand>
        <name>Zn(2+)</name>
        <dbReference type="ChEBI" id="CHEBI:29105"/>
        <label>1</label>
    </ligand>
</feature>
<dbReference type="AlphaFoldDB" id="A0A1H3MQ59"/>
<accession>A0A1H3MQ59</accession>
<keyword evidence="2" id="KW-0479">Metal-binding</keyword>
<dbReference type="STRING" id="415015.SAMN05660462_00907"/>
<dbReference type="PIRSF" id="PIRSF015853">
    <property type="entry name" value="Pep_DppA"/>
    <property type="match status" value="1"/>
</dbReference>
<dbReference type="Pfam" id="PF04951">
    <property type="entry name" value="Peptidase_M55"/>
    <property type="match status" value="1"/>
</dbReference>
<name>A0A1H3MQ59_9FIRM</name>
<dbReference type="InterPro" id="IPR027476">
    <property type="entry name" value="DppA_N"/>
</dbReference>
<gene>
    <name evidence="3" type="ORF">SAMN05660462_00907</name>
</gene>
<keyword evidence="4" id="KW-1185">Reference proteome</keyword>
<dbReference type="RefSeq" id="WP_091727819.1">
    <property type="nucleotide sequence ID" value="NZ_FNQE01000007.1"/>
</dbReference>
<organism evidence="3 4">
    <name type="scientific">Proteiniborus ethanoligenes</name>
    <dbReference type="NCBI Taxonomy" id="415015"/>
    <lineage>
        <taxon>Bacteria</taxon>
        <taxon>Bacillati</taxon>
        <taxon>Bacillota</taxon>
        <taxon>Clostridia</taxon>
        <taxon>Eubacteriales</taxon>
        <taxon>Proteiniborus</taxon>
    </lineage>
</organism>
<dbReference type="SUPFAM" id="SSF63992">
    <property type="entry name" value="Dipeptide transport protein"/>
    <property type="match status" value="1"/>
</dbReference>
<dbReference type="Gene3D" id="3.40.50.10780">
    <property type="entry name" value="Dipeptide transport protein"/>
    <property type="match status" value="1"/>
</dbReference>
<evidence type="ECO:0000256" key="2">
    <source>
        <dbReference type="PIRSR" id="PIRSR015853-2"/>
    </source>
</evidence>
<evidence type="ECO:0000313" key="4">
    <source>
        <dbReference type="Proteomes" id="UP000198625"/>
    </source>
</evidence>
<feature type="binding site" evidence="2">
    <location>
        <position position="8"/>
    </location>
    <ligand>
        <name>Zn(2+)</name>
        <dbReference type="ChEBI" id="CHEBI:29105"/>
        <label>2</label>
    </ligand>
</feature>
<feature type="binding site" evidence="2">
    <location>
        <position position="135"/>
    </location>
    <ligand>
        <name>Zn(2+)</name>
        <dbReference type="ChEBI" id="CHEBI:29105"/>
        <label>2</label>
    </ligand>
</feature>
<proteinExistence type="predicted"/>
<reference evidence="3 4" key="1">
    <citation type="submission" date="2016-10" db="EMBL/GenBank/DDBJ databases">
        <authorList>
            <person name="de Groot N.N."/>
        </authorList>
    </citation>
    <scope>NUCLEOTIDE SEQUENCE [LARGE SCALE GENOMIC DNA]</scope>
    <source>
        <strain evidence="3 4">DSM 21650</strain>
    </source>
</reference>